<sequence>RCPDYHNWPSEPEQLHSTKSTGLPEQRDHHHSLCHHSPQLFHQHFWHAADRTLPMAYDAHSLRQTIKLSNWSNKGL</sequence>
<dbReference type="AlphaFoldDB" id="A0A1A8KNF5"/>
<reference evidence="2" key="2">
    <citation type="submission" date="2016-06" db="EMBL/GenBank/DDBJ databases">
        <title>The genome of a short-lived fish provides insights into sex chromosome evolution and the genetic control of aging.</title>
        <authorList>
            <person name="Reichwald K."/>
            <person name="Felder M."/>
            <person name="Petzold A."/>
            <person name="Koch P."/>
            <person name="Groth M."/>
            <person name="Platzer M."/>
        </authorList>
    </citation>
    <scope>NUCLEOTIDE SEQUENCE</scope>
    <source>
        <tissue evidence="2">Brain</tissue>
    </source>
</reference>
<feature type="non-terminal residue" evidence="2">
    <location>
        <position position="1"/>
    </location>
</feature>
<proteinExistence type="predicted"/>
<dbReference type="EMBL" id="HAEE01013164">
    <property type="protein sequence ID" value="SBR33214.1"/>
    <property type="molecule type" value="Transcribed_RNA"/>
</dbReference>
<organism evidence="2">
    <name type="scientific">Nothobranchius kuhntae</name>
    <name type="common">Beira killifish</name>
    <dbReference type="NCBI Taxonomy" id="321403"/>
    <lineage>
        <taxon>Eukaryota</taxon>
        <taxon>Metazoa</taxon>
        <taxon>Chordata</taxon>
        <taxon>Craniata</taxon>
        <taxon>Vertebrata</taxon>
        <taxon>Euteleostomi</taxon>
        <taxon>Actinopterygii</taxon>
        <taxon>Neopterygii</taxon>
        <taxon>Teleostei</taxon>
        <taxon>Neoteleostei</taxon>
        <taxon>Acanthomorphata</taxon>
        <taxon>Ovalentaria</taxon>
        <taxon>Atherinomorphae</taxon>
        <taxon>Cyprinodontiformes</taxon>
        <taxon>Nothobranchiidae</taxon>
        <taxon>Nothobranchius</taxon>
    </lineage>
</organism>
<feature type="region of interest" description="Disordered" evidence="1">
    <location>
        <begin position="1"/>
        <end position="31"/>
    </location>
</feature>
<protein>
    <submittedName>
        <fullName evidence="2">Ninjurin 2</fullName>
    </submittedName>
</protein>
<evidence type="ECO:0000256" key="1">
    <source>
        <dbReference type="SAM" id="MobiDB-lite"/>
    </source>
</evidence>
<evidence type="ECO:0000313" key="2">
    <source>
        <dbReference type="EMBL" id="SBR33214.1"/>
    </source>
</evidence>
<accession>A0A1A8KNF5</accession>
<name>A0A1A8KNF5_NOTKU</name>
<reference evidence="2" key="1">
    <citation type="submission" date="2016-05" db="EMBL/GenBank/DDBJ databases">
        <authorList>
            <person name="Lavstsen T."/>
            <person name="Jespersen J.S."/>
        </authorList>
    </citation>
    <scope>NUCLEOTIDE SEQUENCE</scope>
    <source>
        <tissue evidence="2">Brain</tissue>
    </source>
</reference>
<gene>
    <name evidence="2" type="primary">NINJ2</name>
</gene>